<evidence type="ECO:0000256" key="1">
    <source>
        <dbReference type="SAM" id="MobiDB-lite"/>
    </source>
</evidence>
<keyword evidence="2" id="KW-1133">Transmembrane helix</keyword>
<evidence type="ECO:0000259" key="4">
    <source>
        <dbReference type="Pfam" id="PF13968"/>
    </source>
</evidence>
<accession>R7WFZ6</accession>
<feature type="region of interest" description="Disordered" evidence="1">
    <location>
        <begin position="115"/>
        <end position="143"/>
    </location>
</feature>
<dbReference type="EnsemblPlants" id="EMT20460">
    <property type="protein sequence ID" value="EMT20460"/>
    <property type="gene ID" value="F775_12607"/>
</dbReference>
<evidence type="ECO:0000256" key="2">
    <source>
        <dbReference type="SAM" id="Phobius"/>
    </source>
</evidence>
<feature type="transmembrane region" description="Helical" evidence="2">
    <location>
        <begin position="580"/>
        <end position="599"/>
    </location>
</feature>
<dbReference type="Pfam" id="PF10551">
    <property type="entry name" value="MULE"/>
    <property type="match status" value="1"/>
</dbReference>
<feature type="transmembrane region" description="Helical" evidence="2">
    <location>
        <begin position="539"/>
        <end position="559"/>
    </location>
</feature>
<keyword evidence="2" id="KW-0472">Membrane</keyword>
<dbReference type="Pfam" id="PF13968">
    <property type="entry name" value="DUF4220"/>
    <property type="match status" value="1"/>
</dbReference>
<dbReference type="Pfam" id="PF04578">
    <property type="entry name" value="DUF594"/>
    <property type="match status" value="1"/>
</dbReference>
<dbReference type="InterPro" id="IPR018289">
    <property type="entry name" value="MULE_transposase_dom"/>
</dbReference>
<dbReference type="AlphaFoldDB" id="R7WFZ6"/>
<dbReference type="PANTHER" id="PTHR31325">
    <property type="entry name" value="OS01G0798800 PROTEIN-RELATED"/>
    <property type="match status" value="1"/>
</dbReference>
<feature type="compositionally biased region" description="Basic and acidic residues" evidence="1">
    <location>
        <begin position="115"/>
        <end position="128"/>
    </location>
</feature>
<reference evidence="5" key="1">
    <citation type="submission" date="2015-06" db="UniProtKB">
        <authorList>
            <consortium name="EnsemblPlants"/>
        </authorList>
    </citation>
    <scope>IDENTIFICATION</scope>
</reference>
<keyword evidence="2" id="KW-0812">Transmembrane</keyword>
<dbReference type="InterPro" id="IPR025315">
    <property type="entry name" value="DUF4220"/>
</dbReference>
<organism evidence="5">
    <name type="scientific">Aegilops tauschii</name>
    <name type="common">Tausch's goatgrass</name>
    <name type="synonym">Aegilops squarrosa</name>
    <dbReference type="NCBI Taxonomy" id="37682"/>
    <lineage>
        <taxon>Eukaryota</taxon>
        <taxon>Viridiplantae</taxon>
        <taxon>Streptophyta</taxon>
        <taxon>Embryophyta</taxon>
        <taxon>Tracheophyta</taxon>
        <taxon>Spermatophyta</taxon>
        <taxon>Magnoliopsida</taxon>
        <taxon>Liliopsida</taxon>
        <taxon>Poales</taxon>
        <taxon>Poaceae</taxon>
        <taxon>BOP clade</taxon>
        <taxon>Pooideae</taxon>
        <taxon>Triticodae</taxon>
        <taxon>Triticeae</taxon>
        <taxon>Triticinae</taxon>
        <taxon>Aegilops</taxon>
    </lineage>
</organism>
<evidence type="ECO:0000259" key="3">
    <source>
        <dbReference type="Pfam" id="PF10551"/>
    </source>
</evidence>
<feature type="domain" description="MULE transposase" evidence="3">
    <location>
        <begin position="154"/>
        <end position="239"/>
    </location>
</feature>
<evidence type="ECO:0000313" key="5">
    <source>
        <dbReference type="EnsemblPlants" id="EMT20460"/>
    </source>
</evidence>
<protein>
    <submittedName>
        <fullName evidence="5">Protein FAR1-RELATED SEQUENCE 5</fullName>
    </submittedName>
</protein>
<proteinExistence type="predicted"/>
<sequence length="958" mass="108384">MAYGCTAIAGTDMGLLEAHVSTLWTHRGMVVKFLGARTWTQAPEAWGVKQLQAQTWGFSRNVCRPSGSTGANPIDAQKCGSRGMALNTLLERHCFELSRGPVLCDVRHVDASNGRTDRHGCEVPRGSDMDAGTGGTGRKDTRGTDVGLLKARVTNIYGLPFAPIIGVDNHGSTVLFGMGLLKDEKIGSFKWLLSTFVDAMGGKEPMYIITYQDKAMKTAIEEALPKTRHRFCWWHIRKNLKENNATVFAQHPGMSDELFLIVKKSLDPEEFERCWKGAICVHKAEEILAELRIQTYYRCSGLAKGRQYFLKRIYDPTKEEWKPFPGEEFDRSEYRLVLLVLAEFRRRIDSGVLRAFIWSAFILADSIAIYTLGHLSVTSRSEDHELMAFWAPFLLIHLGGQDNITAYAIEDNRLWLRHLQNAAALIFMVGVIKYGERVWALKRAGTSASGHTYQTFDNRTDSSEGPPTDWGDTEGLLRIAHLLLDIPKDLLQGPLPRIVVHLGQYKHPIPSDKLLKVVEMQLSLMHDVVYSKAEVMHTWYGLCIRVISSVFIVIAFVLFHRSDLSAGDHHHSRADIVITYVLLGGAVTLEMVSVLRAMLSRWPTVILGKLSYDEVRGEIMKMWGLLAHAIASIRRFVLPKRDDSRWWWSNSMGQHNLIDLCVHSRASQGSRIASWMWIEDWWNKMVYSSSITVSTTIKDLVVKQVLESKPSPYEVGYSRAKEEGPDHITNSRGRAALIKWPHLGIKLERVMGDLDKSILMWHIATDIYLRTHRDLWSKDDDVRRLAEAIKAMSDYIVFLLAARPHMLPDSVGRTKYVEMCYCLTGLKYSTTRELTSRLLDLSTKQSPDYFTSVNMVNIADSQKVQHIRDNETLAAACELARELSVAKLGQPTDVLKMLAEVWTEMLCYTGYRCSGYSHAKQLSNGGELLTVAALVVEYFRSYVLKHVSNHESDQLQEP</sequence>
<feature type="domain" description="DUF4220" evidence="4">
    <location>
        <begin position="358"/>
        <end position="659"/>
    </location>
</feature>
<name>R7WFZ6_AEGTA</name>
<dbReference type="InterPro" id="IPR007658">
    <property type="entry name" value="DUF594"/>
</dbReference>